<comment type="caution">
    <text evidence="1">The sequence shown here is derived from an EMBL/GenBank/DDBJ whole genome shotgun (WGS) entry which is preliminary data.</text>
</comment>
<protein>
    <recommendedName>
        <fullName evidence="3">Alcohol acetyltransferase</fullName>
    </recommendedName>
</protein>
<accession>A0A9X3F8P4</accession>
<dbReference type="EMBL" id="JAPOHD010000061">
    <property type="protein sequence ID" value="MCY1722631.1"/>
    <property type="molecule type" value="Genomic_DNA"/>
</dbReference>
<name>A0A9X3F8P4_9BACT</name>
<dbReference type="InterPro" id="IPR052058">
    <property type="entry name" value="Alcohol_O-acetyltransferase"/>
</dbReference>
<dbReference type="AlphaFoldDB" id="A0A9X3F8P4"/>
<evidence type="ECO:0000313" key="1">
    <source>
        <dbReference type="EMBL" id="MCY1722631.1"/>
    </source>
</evidence>
<dbReference type="PANTHER" id="PTHR28037:SF1">
    <property type="entry name" value="ALCOHOL O-ACETYLTRANSFERASE 1-RELATED"/>
    <property type="match status" value="1"/>
</dbReference>
<gene>
    <name evidence="1" type="ORF">OU798_19935</name>
</gene>
<dbReference type="Proteomes" id="UP001145087">
    <property type="component" value="Unassembled WGS sequence"/>
</dbReference>
<reference evidence="1" key="1">
    <citation type="submission" date="2022-11" db="EMBL/GenBank/DDBJ databases">
        <title>Marilongibacter aestuarii gen. nov., sp. nov., isolated from tidal flat sediment.</title>
        <authorList>
            <person name="Jiayan W."/>
        </authorList>
    </citation>
    <scope>NUCLEOTIDE SEQUENCE</scope>
    <source>
        <strain evidence="1">Z1-6</strain>
    </source>
</reference>
<proteinExistence type="predicted"/>
<evidence type="ECO:0008006" key="3">
    <source>
        <dbReference type="Google" id="ProtNLM"/>
    </source>
</evidence>
<dbReference type="PANTHER" id="PTHR28037">
    <property type="entry name" value="ALCOHOL O-ACETYLTRANSFERASE 1-RELATED"/>
    <property type="match status" value="1"/>
</dbReference>
<keyword evidence="2" id="KW-1185">Reference proteome</keyword>
<sequence>MKNLESLKNDNNHIRPDPGKFWFTLDNAAKIFPAVINEEITAVFRLSVILKQPVKIGSLRKAVLLAENRFPYYMVQLKEGFFWYYLEHLPQHIPIEVDDKPVCRKFQNGALLIRILVRDNSFSIEFSHILTDGGGAFEFLRTILLFYFAECGVKISAKTQFYNPADPDSQEEYEDAYVRYFKEEIPPMVKRSKAFHLPYSLKSKPRFTRLNAIVSLEQIKQIAREKEVSITVYLVAVYLYILQEICESLNGLSKYKKNKRLRIQIPIDLRKILPSKTMRNFSLFVMPEIDLRLGHYTFDEIIKAVYHQIKLETDEKLINKNISRNVGSEKKLYIRGIPLFLKSLVLRMKYYSLGTSQYSGVITNLGKIELPNEMCELVDYFIITPPPPNKMLKINCGVASFGNKMVLSFGNITQSTEFEERFLQFLKDQNIKVKREINK</sequence>
<evidence type="ECO:0000313" key="2">
    <source>
        <dbReference type="Proteomes" id="UP001145087"/>
    </source>
</evidence>
<organism evidence="1 2">
    <name type="scientific">Draconibacterium aestuarii</name>
    <dbReference type="NCBI Taxonomy" id="2998507"/>
    <lineage>
        <taxon>Bacteria</taxon>
        <taxon>Pseudomonadati</taxon>
        <taxon>Bacteroidota</taxon>
        <taxon>Bacteroidia</taxon>
        <taxon>Marinilabiliales</taxon>
        <taxon>Prolixibacteraceae</taxon>
        <taxon>Draconibacterium</taxon>
    </lineage>
</organism>
<dbReference type="RefSeq" id="WP_343334955.1">
    <property type="nucleotide sequence ID" value="NZ_JAPOHD010000061.1"/>
</dbReference>